<feature type="compositionally biased region" description="Acidic residues" evidence="3">
    <location>
        <begin position="198"/>
        <end position="212"/>
    </location>
</feature>
<feature type="domain" description="RRM" evidence="4">
    <location>
        <begin position="287"/>
        <end position="370"/>
    </location>
</feature>
<protein>
    <recommendedName>
        <fullName evidence="4">RRM domain-containing protein</fullName>
    </recommendedName>
</protein>
<dbReference type="PANTHER" id="PTHR23236:SF51">
    <property type="entry name" value="NUCLEOLAR PROTEIN 6"/>
    <property type="match status" value="1"/>
</dbReference>
<proteinExistence type="predicted"/>
<accession>A0A9W8XVD7</accession>
<evidence type="ECO:0000313" key="5">
    <source>
        <dbReference type="EMBL" id="KAJ4358172.1"/>
    </source>
</evidence>
<feature type="compositionally biased region" description="Basic and acidic residues" evidence="3">
    <location>
        <begin position="1"/>
        <end position="25"/>
    </location>
</feature>
<keyword evidence="1 2" id="KW-0694">RNA-binding</keyword>
<dbReference type="InterPro" id="IPR035979">
    <property type="entry name" value="RBD_domain_sf"/>
</dbReference>
<feature type="compositionally biased region" description="Polar residues" evidence="3">
    <location>
        <begin position="250"/>
        <end position="259"/>
    </location>
</feature>
<dbReference type="FunFam" id="3.30.70.330:FF:000376">
    <property type="entry name" value="Putative RNA binding protein"/>
    <property type="match status" value="1"/>
</dbReference>
<dbReference type="GO" id="GO:0005730">
    <property type="term" value="C:nucleolus"/>
    <property type="evidence" value="ECO:0007669"/>
    <property type="project" value="TreeGrafter"/>
</dbReference>
<dbReference type="PANTHER" id="PTHR23236">
    <property type="entry name" value="EUKARYOTIC TRANSLATION INITIATION FACTOR 4B/4H"/>
    <property type="match status" value="1"/>
</dbReference>
<feature type="compositionally biased region" description="Basic residues" evidence="3">
    <location>
        <begin position="49"/>
        <end position="59"/>
    </location>
</feature>
<feature type="compositionally biased region" description="Basic and acidic residues" evidence="3">
    <location>
        <begin position="384"/>
        <end position="424"/>
    </location>
</feature>
<dbReference type="AlphaFoldDB" id="A0A9W8XVD7"/>
<feature type="compositionally biased region" description="Low complexity" evidence="3">
    <location>
        <begin position="130"/>
        <end position="141"/>
    </location>
</feature>
<evidence type="ECO:0000256" key="1">
    <source>
        <dbReference type="ARBA" id="ARBA00022884"/>
    </source>
</evidence>
<dbReference type="PROSITE" id="PS50102">
    <property type="entry name" value="RRM"/>
    <property type="match status" value="1"/>
</dbReference>
<feature type="compositionally biased region" description="Acidic residues" evidence="3">
    <location>
        <begin position="425"/>
        <end position="435"/>
    </location>
</feature>
<feature type="region of interest" description="Disordered" evidence="3">
    <location>
        <begin position="366"/>
        <end position="478"/>
    </location>
</feature>
<feature type="compositionally biased region" description="Acidic residues" evidence="3">
    <location>
        <begin position="260"/>
        <end position="280"/>
    </location>
</feature>
<dbReference type="InterPro" id="IPR034228">
    <property type="entry name" value="Nop6_RRM"/>
</dbReference>
<feature type="compositionally biased region" description="Basic and acidic residues" evidence="3">
    <location>
        <begin position="102"/>
        <end position="125"/>
    </location>
</feature>
<dbReference type="CDD" id="cd12400">
    <property type="entry name" value="RRM_Nop6"/>
    <property type="match status" value="1"/>
</dbReference>
<dbReference type="GeneID" id="80906281"/>
<evidence type="ECO:0000313" key="6">
    <source>
        <dbReference type="Proteomes" id="UP001140513"/>
    </source>
</evidence>
<dbReference type="InterPro" id="IPR000504">
    <property type="entry name" value="RRM_dom"/>
</dbReference>
<name>A0A9W8XVD7_9PLEO</name>
<feature type="compositionally biased region" description="Basic residues" evidence="3">
    <location>
        <begin position="177"/>
        <end position="192"/>
    </location>
</feature>
<dbReference type="GO" id="GO:0042274">
    <property type="term" value="P:ribosomal small subunit biogenesis"/>
    <property type="evidence" value="ECO:0007669"/>
    <property type="project" value="TreeGrafter"/>
</dbReference>
<dbReference type="Gene3D" id="3.30.70.330">
    <property type="match status" value="1"/>
</dbReference>
<dbReference type="OrthoDB" id="167718at2759"/>
<gene>
    <name evidence="5" type="ORF">N0V89_002751</name>
</gene>
<dbReference type="Proteomes" id="UP001140513">
    <property type="component" value="Unassembled WGS sequence"/>
</dbReference>
<sequence>MSKSELKDEKKKRKRQEEEATDVPKKSKKSKSSNDAEVDNAPVADQKNAKKNKKTKKSKKGEASDDATPAATVNAAEKDFIAFDDAPMPDTFTGAMNGTISGEERKKEKRKDEKEKKSKKSKDVVADETSAQAEVAASAEAPAEKSKSKKDKKSKDRNIETDLVGSAVDGDLTPAKKDKKSKKEKKEKKSKKSKDNDEAAEPMDVDGADEESAAVTVTEQLSDKKSKRDKKSKKEKKKKKDSADEPSGAVESTPTANGTEDQDEQAEGEGDDAVDAEQEEAGPQGRFIVFIGNLPFSTTKEQIEEHFAKLKPFEVRLRTYKDSGKSMGCGFIEFERFDHMQTALMKYHHSVVPDPKKKEGRKINVELSAGGGGNTEARVQKIHAKNEKLANERQRNHDKRAEIEGKQKDRKDKKEAAAKGKEGEAEGEPAVDEPDNGGIHPARLAMMSQPERPQKQYKPNLGNVPKWKGGPPPRPKRY</sequence>
<dbReference type="Pfam" id="PF00076">
    <property type="entry name" value="RRM_1"/>
    <property type="match status" value="1"/>
</dbReference>
<dbReference type="RefSeq" id="XP_056075031.1">
    <property type="nucleotide sequence ID" value="XM_056211558.1"/>
</dbReference>
<dbReference type="EMBL" id="JAPEUX010000002">
    <property type="protein sequence ID" value="KAJ4358172.1"/>
    <property type="molecule type" value="Genomic_DNA"/>
</dbReference>
<evidence type="ECO:0000256" key="3">
    <source>
        <dbReference type="SAM" id="MobiDB-lite"/>
    </source>
</evidence>
<comment type="caution">
    <text evidence="5">The sequence shown here is derived from an EMBL/GenBank/DDBJ whole genome shotgun (WGS) entry which is preliminary data.</text>
</comment>
<dbReference type="InterPro" id="IPR012677">
    <property type="entry name" value="Nucleotide-bd_a/b_plait_sf"/>
</dbReference>
<feature type="region of interest" description="Disordered" evidence="3">
    <location>
        <begin position="1"/>
        <end position="286"/>
    </location>
</feature>
<dbReference type="SUPFAM" id="SSF54928">
    <property type="entry name" value="RNA-binding domain, RBD"/>
    <property type="match status" value="1"/>
</dbReference>
<evidence type="ECO:0000256" key="2">
    <source>
        <dbReference type="PROSITE-ProRule" id="PRU00176"/>
    </source>
</evidence>
<reference evidence="5" key="1">
    <citation type="submission" date="2022-10" db="EMBL/GenBank/DDBJ databases">
        <title>Tapping the CABI collections for fungal endophytes: first genome assemblies for Collariella, Neodidymelliopsis, Ascochyta clinopodiicola, Didymella pomorum, Didymosphaeria variabile, Neocosmospora piperis and Neocucurbitaria cava.</title>
        <authorList>
            <person name="Hill R."/>
        </authorList>
    </citation>
    <scope>NUCLEOTIDE SEQUENCE</scope>
    <source>
        <strain evidence="5">IMI 356815</strain>
    </source>
</reference>
<feature type="compositionally biased region" description="Basic residues" evidence="3">
    <location>
        <begin position="227"/>
        <end position="240"/>
    </location>
</feature>
<dbReference type="GO" id="GO:0019843">
    <property type="term" value="F:rRNA binding"/>
    <property type="evidence" value="ECO:0007669"/>
    <property type="project" value="TreeGrafter"/>
</dbReference>
<evidence type="ECO:0000259" key="4">
    <source>
        <dbReference type="PROSITE" id="PS50102"/>
    </source>
</evidence>
<keyword evidence="6" id="KW-1185">Reference proteome</keyword>
<organism evidence="5 6">
    <name type="scientific">Didymosphaeria variabile</name>
    <dbReference type="NCBI Taxonomy" id="1932322"/>
    <lineage>
        <taxon>Eukaryota</taxon>
        <taxon>Fungi</taxon>
        <taxon>Dikarya</taxon>
        <taxon>Ascomycota</taxon>
        <taxon>Pezizomycotina</taxon>
        <taxon>Dothideomycetes</taxon>
        <taxon>Pleosporomycetidae</taxon>
        <taxon>Pleosporales</taxon>
        <taxon>Massarineae</taxon>
        <taxon>Didymosphaeriaceae</taxon>
        <taxon>Didymosphaeria</taxon>
    </lineage>
</organism>
<dbReference type="SMART" id="SM00360">
    <property type="entry name" value="RRM"/>
    <property type="match status" value="1"/>
</dbReference>